<dbReference type="InterPro" id="IPR052927">
    <property type="entry name" value="DCC_oxidoreductase"/>
</dbReference>
<dbReference type="Pfam" id="PF17181">
    <property type="entry name" value="EPF"/>
    <property type="match status" value="1"/>
</dbReference>
<reference evidence="1 2" key="1">
    <citation type="submission" date="2019-05" db="EMBL/GenBank/DDBJ databases">
        <title>Mikania micrantha, genome provides insights into the molecular mechanism of rapid growth.</title>
        <authorList>
            <person name="Liu B."/>
        </authorList>
    </citation>
    <scope>NUCLEOTIDE SEQUENCE [LARGE SCALE GENOMIC DNA]</scope>
    <source>
        <strain evidence="1">NLD-2019</strain>
        <tissue evidence="1">Leaf</tissue>
    </source>
</reference>
<dbReference type="EMBL" id="SZYD01000019">
    <property type="protein sequence ID" value="KAD2393930.1"/>
    <property type="molecule type" value="Genomic_DNA"/>
</dbReference>
<dbReference type="OrthoDB" id="410458at2759"/>
<sequence length="458" mass="51339">MIAAPGVAATGSRLSVLQPVVHGGSIGRKRSEISASLSSPVRGGDAVDWVEATSSFFEQDSRPIMRIRFEALQSDAGKNLLRRSGRAPDDISSVVLVEQNRSYIKSEAVLKIMEYIDLPFPQLAFFLQFIVARKQKDVALMNWIAGTLSAARLSPHRLRKSGDYPILLRNHGFHPDAHDFLPFVHMRLAVVTGEEDLVLTVIVVVSSEQKGRWCRKAKNHQTSDLEAQREPLQQHNRFPVVNQPENISAERHPSDGFLALELGNAPAVAVVYGAAPLLVHDHHQQPMTMEDDAGIKDRANRERKRHLCKQTSSDLEQIHIHSSIKSKLVPSPTFIKYKADLPTLRLLQPGIQKQQNITRHGTMEGLYVEENVYVADLQQRPHYLNEGVSLVQQKNKILGSRPPGCVNKCMKCSPCRATLVIPPHHKMVDCRDQSFHGEDGCYYLLSWKCKCGDKLFQP</sequence>
<evidence type="ECO:0000313" key="2">
    <source>
        <dbReference type="Proteomes" id="UP000326396"/>
    </source>
</evidence>
<evidence type="ECO:0008006" key="3">
    <source>
        <dbReference type="Google" id="ProtNLM"/>
    </source>
</evidence>
<dbReference type="AlphaFoldDB" id="A0A5N6LNW2"/>
<dbReference type="Proteomes" id="UP000326396">
    <property type="component" value="Linkage Group LG9"/>
</dbReference>
<organism evidence="1 2">
    <name type="scientific">Mikania micrantha</name>
    <name type="common">bitter vine</name>
    <dbReference type="NCBI Taxonomy" id="192012"/>
    <lineage>
        <taxon>Eukaryota</taxon>
        <taxon>Viridiplantae</taxon>
        <taxon>Streptophyta</taxon>
        <taxon>Embryophyta</taxon>
        <taxon>Tracheophyta</taxon>
        <taxon>Spermatophyta</taxon>
        <taxon>Magnoliopsida</taxon>
        <taxon>eudicotyledons</taxon>
        <taxon>Gunneridae</taxon>
        <taxon>Pentapetalae</taxon>
        <taxon>asterids</taxon>
        <taxon>campanulids</taxon>
        <taxon>Asterales</taxon>
        <taxon>Asteraceae</taxon>
        <taxon>Asteroideae</taxon>
        <taxon>Heliantheae alliance</taxon>
        <taxon>Eupatorieae</taxon>
        <taxon>Mikania</taxon>
    </lineage>
</organism>
<dbReference type="GO" id="GO:0015035">
    <property type="term" value="F:protein-disulfide reductase activity"/>
    <property type="evidence" value="ECO:0007669"/>
    <property type="project" value="InterPro"/>
</dbReference>
<accession>A0A5N6LNW2</accession>
<evidence type="ECO:0000313" key="1">
    <source>
        <dbReference type="EMBL" id="KAD2393930.1"/>
    </source>
</evidence>
<protein>
    <recommendedName>
        <fullName evidence="3">Epidermal patterning factor-like protein</fullName>
    </recommendedName>
</protein>
<dbReference type="PANTHER" id="PTHR33639">
    <property type="entry name" value="THIOL-DISULFIDE OXIDOREDUCTASE DCC"/>
    <property type="match status" value="1"/>
</dbReference>
<gene>
    <name evidence="1" type="ORF">E3N88_40907</name>
</gene>
<dbReference type="InterPro" id="IPR007263">
    <property type="entry name" value="DCC1-like"/>
</dbReference>
<dbReference type="PANTHER" id="PTHR33639:SF2">
    <property type="entry name" value="DUF393 DOMAIN-CONTAINING PROTEIN"/>
    <property type="match status" value="1"/>
</dbReference>
<comment type="caution">
    <text evidence="1">The sequence shown here is derived from an EMBL/GenBank/DDBJ whole genome shotgun (WGS) entry which is preliminary data.</text>
</comment>
<name>A0A5N6LNW2_9ASTR</name>
<keyword evidence="2" id="KW-1185">Reference proteome</keyword>
<proteinExistence type="predicted"/>
<dbReference type="Pfam" id="PF04134">
    <property type="entry name" value="DCC1-like"/>
    <property type="match status" value="1"/>
</dbReference>